<dbReference type="InterPro" id="IPR000182">
    <property type="entry name" value="GNAT_dom"/>
</dbReference>
<name>A0A1Z4M1T9_9CYAN</name>
<organism evidence="2 3">
    <name type="scientific">Calothrix parasitica NIES-267</name>
    <dbReference type="NCBI Taxonomy" id="1973488"/>
    <lineage>
        <taxon>Bacteria</taxon>
        <taxon>Bacillati</taxon>
        <taxon>Cyanobacteriota</taxon>
        <taxon>Cyanophyceae</taxon>
        <taxon>Nostocales</taxon>
        <taxon>Calotrichaceae</taxon>
        <taxon>Calothrix</taxon>
    </lineage>
</organism>
<dbReference type="Pfam" id="PF13302">
    <property type="entry name" value="Acetyltransf_3"/>
    <property type="match status" value="1"/>
</dbReference>
<protein>
    <submittedName>
        <fullName evidence="2">GCN5-related N-acetyltransferase</fullName>
    </submittedName>
</protein>
<proteinExistence type="predicted"/>
<evidence type="ECO:0000259" key="1">
    <source>
        <dbReference type="PROSITE" id="PS51186"/>
    </source>
</evidence>
<dbReference type="PANTHER" id="PTHR43792">
    <property type="entry name" value="GNAT FAMILY, PUTATIVE (AFU_ORTHOLOGUE AFUA_3G00765)-RELATED-RELATED"/>
    <property type="match status" value="1"/>
</dbReference>
<keyword evidence="2" id="KW-0808">Transferase</keyword>
<dbReference type="PROSITE" id="PS51186">
    <property type="entry name" value="GNAT"/>
    <property type="match status" value="1"/>
</dbReference>
<sequence length="204" mass="23029">MLTLEKSNIQQLIALLNHQQIDNFIIPQNEEIAPSFLLELAIDKLTEEPLNYFWWSPRLIVVDRLIVGMCGFKNPPQKDNSVEIGYGVIPSQQRKGFATRAVEVLLTEAFSQVEIKSVIAHTALSNHPSHKVLQKNGFTQQGSKIDLDDGELLISGCAKLIVSLRATAKQSQHFEIASFHFVSLAMTNTQLILPKYLWQRYRGS</sequence>
<dbReference type="EMBL" id="AP018227">
    <property type="protein sequence ID" value="BAY87453.1"/>
    <property type="molecule type" value="Genomic_DNA"/>
</dbReference>
<dbReference type="Proteomes" id="UP000218418">
    <property type="component" value="Chromosome"/>
</dbReference>
<evidence type="ECO:0000313" key="3">
    <source>
        <dbReference type="Proteomes" id="UP000218418"/>
    </source>
</evidence>
<gene>
    <name evidence="2" type="ORF">NIES267_69750</name>
</gene>
<evidence type="ECO:0000313" key="2">
    <source>
        <dbReference type="EMBL" id="BAY87453.1"/>
    </source>
</evidence>
<accession>A0A1Z4M1T9</accession>
<dbReference type="AlphaFoldDB" id="A0A1Z4M1T9"/>
<dbReference type="PANTHER" id="PTHR43792:SF13">
    <property type="entry name" value="ACETYLTRANSFERASE"/>
    <property type="match status" value="1"/>
</dbReference>
<dbReference type="GO" id="GO:0016747">
    <property type="term" value="F:acyltransferase activity, transferring groups other than amino-acyl groups"/>
    <property type="evidence" value="ECO:0007669"/>
    <property type="project" value="InterPro"/>
</dbReference>
<reference evidence="2 3" key="1">
    <citation type="submission" date="2017-06" db="EMBL/GenBank/DDBJ databases">
        <title>Genome sequencing of cyanobaciteial culture collection at National Institute for Environmental Studies (NIES).</title>
        <authorList>
            <person name="Hirose Y."/>
            <person name="Shimura Y."/>
            <person name="Fujisawa T."/>
            <person name="Nakamura Y."/>
            <person name="Kawachi M."/>
        </authorList>
    </citation>
    <scope>NUCLEOTIDE SEQUENCE [LARGE SCALE GENOMIC DNA]</scope>
    <source>
        <strain evidence="2 3">NIES-267</strain>
    </source>
</reference>
<feature type="domain" description="N-acetyltransferase" evidence="1">
    <location>
        <begin position="7"/>
        <end position="167"/>
    </location>
</feature>
<dbReference type="InterPro" id="IPR016181">
    <property type="entry name" value="Acyl_CoA_acyltransferase"/>
</dbReference>
<dbReference type="InterPro" id="IPR051531">
    <property type="entry name" value="N-acetyltransferase"/>
</dbReference>
<dbReference type="Gene3D" id="3.40.630.30">
    <property type="match status" value="1"/>
</dbReference>
<dbReference type="SUPFAM" id="SSF55729">
    <property type="entry name" value="Acyl-CoA N-acyltransferases (Nat)"/>
    <property type="match status" value="1"/>
</dbReference>
<keyword evidence="3" id="KW-1185">Reference proteome</keyword>
<dbReference type="OrthoDB" id="452315at2"/>